<accession>A0A5Q2U9H3</accession>
<proteinExistence type="predicted"/>
<dbReference type="EMBL" id="MN478375">
    <property type="protein sequence ID" value="QGH45037.1"/>
    <property type="molecule type" value="Genomic_DNA"/>
</dbReference>
<evidence type="ECO:0000313" key="1">
    <source>
        <dbReference type="EMBL" id="QGH45037.1"/>
    </source>
</evidence>
<name>A0A5Q2U9H3_9CAUD</name>
<keyword evidence="2" id="KW-1185">Reference proteome</keyword>
<evidence type="ECO:0000313" key="2">
    <source>
        <dbReference type="Proteomes" id="UP000395019"/>
    </source>
</evidence>
<protein>
    <submittedName>
        <fullName evidence="1">Uncharacterized protein</fullName>
    </submittedName>
</protein>
<organism evidence="1 2">
    <name type="scientific">Bacteriophage Titan-X</name>
    <dbReference type="NCBI Taxonomy" id="2662140"/>
    <lineage>
        <taxon>Viruses</taxon>
        <taxon>Duplodnaviria</taxon>
        <taxon>Heunggongvirae</taxon>
        <taxon>Uroviricota</taxon>
        <taxon>Caudoviricetes</taxon>
        <taxon>Autographivirales</taxon>
        <taxon>Autonotataviridae</taxon>
        <taxon>Gujervirinae</taxon>
        <taxon>Pradovirus</taxon>
        <taxon>Pradovirus titanX</taxon>
    </lineage>
</organism>
<sequence length="41" mass="5020">MIPVVFKRRHNGKRSAMQLAEAPRNWKEFVTYEHSVERWYA</sequence>
<dbReference type="Proteomes" id="UP000395019">
    <property type="component" value="Segment"/>
</dbReference>
<reference evidence="1 2" key="1">
    <citation type="submission" date="2019-09" db="EMBL/GenBank/DDBJ databases">
        <title>Phages that infect the bacterial plant pathogen.</title>
        <authorList>
            <person name="Lightbourn L."/>
            <person name="Amarillas L."/>
            <person name="Estrada M."/>
            <person name="Leon R."/>
            <person name="Leon J."/>
        </authorList>
    </citation>
    <scope>NUCLEOTIDE SEQUENCE [LARGE SCALE GENOMIC DNA]</scope>
</reference>